<dbReference type="RefSeq" id="YP_008125289.1">
    <property type="nucleotide sequence ID" value="NC_021529.2"/>
</dbReference>
<dbReference type="InterPro" id="IPR056782">
    <property type="entry name" value="HAD_PNKP"/>
</dbReference>
<evidence type="ECO:0000313" key="2">
    <source>
        <dbReference type="EMBL" id="AGN30140.1"/>
    </source>
</evidence>
<evidence type="ECO:0000313" key="3">
    <source>
        <dbReference type="Proteomes" id="UP000201461"/>
    </source>
</evidence>
<dbReference type="InterPro" id="IPR027417">
    <property type="entry name" value="P-loop_NTPase"/>
</dbReference>
<sequence>MKLIVTVGVPASGKTTWAEKYCEKNNAVNVNRDDTRQELFGPFKWGEYKFEKKNEELVTKVNKDKALMSLRFGMDVVISDTNLVPGRREEWRNIAKELGAEYEERLFHISFDEAFARDKAREMSVGGKVLTTMFQNYHKNNRDLIIKHFKERLEYLWKHATQAVVLSDIDGTVAEMHKGVKGRRSPFEWFRVEEDTPRDTVIEILDYMSFDYKIIFMSGRDGICEEHTRRWLTEHMPFFWADLVMRKKGDSRPDWIIKLELLVELAEKGYQPKVMFDDRDQVVNTLREVGVEVFQVQPGNF</sequence>
<dbReference type="Gene3D" id="3.40.50.1000">
    <property type="entry name" value="HAD superfamily/HAD-like"/>
    <property type="match status" value="1"/>
</dbReference>
<feature type="domain" description="Polynucleotide kinase PNKP phosphatase" evidence="1">
    <location>
        <begin position="164"/>
        <end position="301"/>
    </location>
</feature>
<gene>
    <name evidence="2" type="primary">pseT</name>
    <name evidence="2" type="ORF">VPFG_00138</name>
</gene>
<dbReference type="GO" id="GO:0016301">
    <property type="term" value="F:kinase activity"/>
    <property type="evidence" value="ECO:0007669"/>
    <property type="project" value="UniProtKB-KW"/>
</dbReference>
<dbReference type="KEGG" id="vg:15926591"/>
<reference evidence="2 3" key="1">
    <citation type="journal article" date="2014" name="Genome Biol. Evol.">
        <title>Composite Conserved Promoter-Terminator Motifs (PeSLs) that Mediate Modular Shuffling in the Diverse T4-Like Myoviruses.</title>
        <authorList>
            <person name="Comeau A.M."/>
            <person name="Arbiol C."/>
            <person name="Krisch H.M."/>
        </authorList>
    </citation>
    <scope>NUCLEOTIDE SEQUENCE [LARGE SCALE GENOMIC DNA]</scope>
</reference>
<organism evidence="2 3">
    <name type="scientific">Vibrio phage nt-1</name>
    <dbReference type="NCBI Taxonomy" id="115992"/>
    <lineage>
        <taxon>Viruses</taxon>
        <taxon>Duplodnaviria</taxon>
        <taxon>Heunggongvirae</taxon>
        <taxon>Uroviricota</taxon>
        <taxon>Caudoviricetes</taxon>
        <taxon>Pantevenvirales</taxon>
        <taxon>Straboviridae</taxon>
        <taxon>Mylasvirus</taxon>
        <taxon>Mylasvirus persius</taxon>
    </lineage>
</organism>
<dbReference type="SUPFAM" id="SSF52540">
    <property type="entry name" value="P-loop containing nucleoside triphosphate hydrolases"/>
    <property type="match status" value="1"/>
</dbReference>
<dbReference type="InterPro" id="IPR036412">
    <property type="entry name" value="HAD-like_sf"/>
</dbReference>
<protein>
    <submittedName>
        <fullName evidence="2">PseT polynucleotide 5'-kinase and 3'-phosphatase</fullName>
    </submittedName>
</protein>
<dbReference type="GeneID" id="15926591"/>
<dbReference type="SUPFAM" id="SSF56784">
    <property type="entry name" value="HAD-like"/>
    <property type="match status" value="1"/>
</dbReference>
<dbReference type="Proteomes" id="UP000201461">
    <property type="component" value="Segment"/>
</dbReference>
<evidence type="ECO:0000259" key="1">
    <source>
        <dbReference type="Pfam" id="PF25109"/>
    </source>
</evidence>
<dbReference type="Pfam" id="PF13671">
    <property type="entry name" value="AAA_33"/>
    <property type="match status" value="1"/>
</dbReference>
<keyword evidence="3" id="KW-1185">Reference proteome</keyword>
<dbReference type="Pfam" id="PF25109">
    <property type="entry name" value="HAD_PNKP"/>
    <property type="match status" value="1"/>
</dbReference>
<dbReference type="EMBL" id="HQ317393">
    <property type="protein sequence ID" value="AGN30140.1"/>
    <property type="molecule type" value="Genomic_DNA"/>
</dbReference>
<dbReference type="Gene3D" id="3.40.50.300">
    <property type="entry name" value="P-loop containing nucleotide triphosphate hydrolases"/>
    <property type="match status" value="1"/>
</dbReference>
<accession>R9TIE4</accession>
<dbReference type="OrthoDB" id="5906at10239"/>
<dbReference type="InterPro" id="IPR023214">
    <property type="entry name" value="HAD_sf"/>
</dbReference>
<proteinExistence type="predicted"/>
<name>R9TIE4_9CAUD</name>